<gene>
    <name evidence="2" type="ORF">HNR07_004957</name>
</gene>
<dbReference type="AlphaFoldDB" id="A0A840W9U4"/>
<sequence>MVHHALPEEAPSRSWFPQDPYARFALVSCTAAVAAVALLGVTLLGGLEPADARTGSLPPETELDSGRYKITPIGAAVVEAEFATEVQVRVDIENGDSEPIPFPDIGTTSRLALQPGGAELESPSLRFLRHPSRDAIDLQPHMPEEAVLAWTVENPGDLDGASEVLLTVHKAEKVPGSGGTEPLWVRGDTVVGSVLLPLEEG</sequence>
<protein>
    <submittedName>
        <fullName evidence="2">Uncharacterized protein</fullName>
    </submittedName>
</protein>
<keyword evidence="1" id="KW-1133">Transmembrane helix</keyword>
<evidence type="ECO:0000256" key="1">
    <source>
        <dbReference type="SAM" id="Phobius"/>
    </source>
</evidence>
<feature type="transmembrane region" description="Helical" evidence="1">
    <location>
        <begin position="20"/>
        <end position="44"/>
    </location>
</feature>
<accession>A0A840W9U4</accession>
<dbReference type="Proteomes" id="UP000579647">
    <property type="component" value="Unassembled WGS sequence"/>
</dbReference>
<keyword evidence="1" id="KW-0472">Membrane</keyword>
<keyword evidence="3" id="KW-1185">Reference proteome</keyword>
<proteinExistence type="predicted"/>
<keyword evidence="1" id="KW-0812">Transmembrane</keyword>
<organism evidence="2 3">
    <name type="scientific">Nocardiopsis metallicus</name>
    <dbReference type="NCBI Taxonomy" id="179819"/>
    <lineage>
        <taxon>Bacteria</taxon>
        <taxon>Bacillati</taxon>
        <taxon>Actinomycetota</taxon>
        <taxon>Actinomycetes</taxon>
        <taxon>Streptosporangiales</taxon>
        <taxon>Nocardiopsidaceae</taxon>
        <taxon>Nocardiopsis</taxon>
    </lineage>
</organism>
<evidence type="ECO:0000313" key="2">
    <source>
        <dbReference type="EMBL" id="MBB5493820.1"/>
    </source>
</evidence>
<evidence type="ECO:0000313" key="3">
    <source>
        <dbReference type="Proteomes" id="UP000579647"/>
    </source>
</evidence>
<dbReference type="RefSeq" id="WP_184366937.1">
    <property type="nucleotide sequence ID" value="NZ_BAAAKM010000161.1"/>
</dbReference>
<comment type="caution">
    <text evidence="2">The sequence shown here is derived from an EMBL/GenBank/DDBJ whole genome shotgun (WGS) entry which is preliminary data.</text>
</comment>
<dbReference type="EMBL" id="JACHDO010000001">
    <property type="protein sequence ID" value="MBB5493820.1"/>
    <property type="molecule type" value="Genomic_DNA"/>
</dbReference>
<reference evidence="2 3" key="1">
    <citation type="submission" date="2020-08" db="EMBL/GenBank/DDBJ databases">
        <title>Sequencing the genomes of 1000 actinobacteria strains.</title>
        <authorList>
            <person name="Klenk H.-P."/>
        </authorList>
    </citation>
    <scope>NUCLEOTIDE SEQUENCE [LARGE SCALE GENOMIC DNA]</scope>
    <source>
        <strain evidence="2 3">DSM 44598</strain>
    </source>
</reference>
<name>A0A840W9U4_9ACTN</name>